<comment type="caution">
    <text evidence="4">The sequence shown here is derived from an EMBL/GenBank/DDBJ whole genome shotgun (WGS) entry which is preliminary data.</text>
</comment>
<evidence type="ECO:0000256" key="3">
    <source>
        <dbReference type="SAM" id="SignalP"/>
    </source>
</evidence>
<feature type="signal peptide" evidence="3">
    <location>
        <begin position="1"/>
        <end position="37"/>
    </location>
</feature>
<name>A0ABT0J3V4_9MICO</name>
<feature type="chain" id="PRO_5046820176" evidence="3">
    <location>
        <begin position="38"/>
        <end position="799"/>
    </location>
</feature>
<feature type="region of interest" description="Disordered" evidence="1">
    <location>
        <begin position="735"/>
        <end position="799"/>
    </location>
</feature>
<feature type="region of interest" description="Disordered" evidence="1">
    <location>
        <begin position="124"/>
        <end position="144"/>
    </location>
</feature>
<evidence type="ECO:0000313" key="5">
    <source>
        <dbReference type="Proteomes" id="UP001651050"/>
    </source>
</evidence>
<keyword evidence="3" id="KW-0732">Signal</keyword>
<dbReference type="EMBL" id="JALQCY010000003">
    <property type="protein sequence ID" value="MCK9794179.1"/>
    <property type="molecule type" value="Genomic_DNA"/>
</dbReference>
<organism evidence="4 5">
    <name type="scientific">Isoptericola peretonis</name>
    <dbReference type="NCBI Taxonomy" id="2918523"/>
    <lineage>
        <taxon>Bacteria</taxon>
        <taxon>Bacillati</taxon>
        <taxon>Actinomycetota</taxon>
        <taxon>Actinomycetes</taxon>
        <taxon>Micrococcales</taxon>
        <taxon>Promicromonosporaceae</taxon>
        <taxon>Isoptericola</taxon>
    </lineage>
</organism>
<dbReference type="Proteomes" id="UP001651050">
    <property type="component" value="Unassembled WGS sequence"/>
</dbReference>
<feature type="compositionally biased region" description="Acidic residues" evidence="1">
    <location>
        <begin position="286"/>
        <end position="301"/>
    </location>
</feature>
<protein>
    <submittedName>
        <fullName evidence="4">DUF6049 family protein</fullName>
    </submittedName>
</protein>
<keyword evidence="5" id="KW-1185">Reference proteome</keyword>
<keyword evidence="2" id="KW-1133">Transmembrane helix</keyword>
<evidence type="ECO:0000313" key="4">
    <source>
        <dbReference type="EMBL" id="MCK9794179.1"/>
    </source>
</evidence>
<feature type="transmembrane region" description="Helical" evidence="2">
    <location>
        <begin position="711"/>
        <end position="732"/>
    </location>
</feature>
<dbReference type="InterPro" id="IPR046112">
    <property type="entry name" value="DUF6049"/>
</dbReference>
<keyword evidence="2" id="KW-0472">Membrane</keyword>
<accession>A0ABT0J3V4</accession>
<reference evidence="4 5" key="1">
    <citation type="submission" date="2022-02" db="EMBL/GenBank/DDBJ databases">
        <title>The car tank lid bacteriome: a reservoir of bacteria with potential in bioremediation of fuel.</title>
        <authorList>
            <person name="Vidal-Verdu A."/>
            <person name="Gomez-Martinez D."/>
            <person name="Latorre-Perez A."/>
            <person name="Pereto J."/>
            <person name="Porcar M."/>
        </authorList>
    </citation>
    <scope>NUCLEOTIDE SEQUENCE [LARGE SCALE GENOMIC DNA]</scope>
    <source>
        <strain evidence="4 5">4D.3</strain>
    </source>
</reference>
<keyword evidence="2" id="KW-0812">Transmembrane</keyword>
<sequence>MTTSRPPGAVAAPASTPARLLALLVLLAGILATVVQAAVPAAASPLPDTPVAAPLATAPRDGAVTVDLVSSTPTLARPGDTVTLVVRVSNGTDTALDGAALDLGVSWFPVTSREDLAAWADDDGTRSAAKQLPSEPVDRLAPGDSGEVRLELDVDSLGLEAEAPWGPRQMSVALRQGDDALDVLHTFLLFAPEDGAPSRPLALSVAAPVTGPAVDPLAPEGSPAELGELTAPGGRLSRLLDAASSSSTSPGLSLAVDPALVAGAEASDEPGARAWAARLTGRTAPPEDDPDTTESDTDDADAASADTVANSVAGTGARMATSAGDPADVAVLPAYDPDLAAVAHADPNRADIAAATGGEAALGTSWQRPPGWDLSLAWPDGRPDAATLAVGREAPVDQVVVASGLAPLEDAPASARTALDTPSGKVSALVADAGLSSTFTTLSDGADAPTAAEATQRLLADTALLALQQQESGQQGLHLLATLPRDWAPDPELVGEVLGALHDASWADVVPLSETVAAPASRVPREAPARRDGAAEAELDPASVRRLLDAHRSLAAFSTVASDPVELSGEVDQALVAPLALAARTDPETRALAVDAGVARSQELQQSIAVSDRSDVTLVSDTGRLPVQVSNDLPVDATVTVVLRPNASRLVVESRPTVVVPAGTSRNVHVPVSAIGSGEVDLQVEVLAPSGAVVAGPTSFSVDVHAGWETAGTAVVAAAVALLFLAGIWRTVRRGRSSARTTGENAADAAADPQEPDDVPPPASPTEPPAPSAPPDADGDPDAVPDRTPPAKATEADPS</sequence>
<feature type="compositionally biased region" description="Pro residues" evidence="1">
    <location>
        <begin position="759"/>
        <end position="774"/>
    </location>
</feature>
<proteinExistence type="predicted"/>
<feature type="region of interest" description="Disordered" evidence="1">
    <location>
        <begin position="280"/>
        <end position="303"/>
    </location>
</feature>
<evidence type="ECO:0000256" key="1">
    <source>
        <dbReference type="SAM" id="MobiDB-lite"/>
    </source>
</evidence>
<gene>
    <name evidence="4" type="ORF">M1843_10520</name>
</gene>
<dbReference type="RefSeq" id="WP_416344033.1">
    <property type="nucleotide sequence ID" value="NZ_JALQCY010000003.1"/>
</dbReference>
<evidence type="ECO:0000256" key="2">
    <source>
        <dbReference type="SAM" id="Phobius"/>
    </source>
</evidence>
<dbReference type="Pfam" id="PF19516">
    <property type="entry name" value="DUF6049"/>
    <property type="match status" value="1"/>
</dbReference>